<protein>
    <submittedName>
        <fullName evidence="1">Uncharacterized protein</fullName>
    </submittedName>
</protein>
<sequence>MNRLKEKRTPRRQLNTRLINEAKDVLDSAEFGAIVSLTERLEPNNSELYKLNAMIEEYVTDEEFAAEFEISNF</sequence>
<evidence type="ECO:0000313" key="1">
    <source>
        <dbReference type="EMBL" id="KAH6924569.1"/>
    </source>
</evidence>
<keyword evidence="2" id="KW-1185">Reference proteome</keyword>
<gene>
    <name evidence="1" type="ORF">HPB50_019607</name>
</gene>
<accession>A0ACB7RRT6</accession>
<organism evidence="1 2">
    <name type="scientific">Hyalomma asiaticum</name>
    <name type="common">Tick</name>
    <dbReference type="NCBI Taxonomy" id="266040"/>
    <lineage>
        <taxon>Eukaryota</taxon>
        <taxon>Metazoa</taxon>
        <taxon>Ecdysozoa</taxon>
        <taxon>Arthropoda</taxon>
        <taxon>Chelicerata</taxon>
        <taxon>Arachnida</taxon>
        <taxon>Acari</taxon>
        <taxon>Parasitiformes</taxon>
        <taxon>Ixodida</taxon>
        <taxon>Ixodoidea</taxon>
        <taxon>Ixodidae</taxon>
        <taxon>Hyalomminae</taxon>
        <taxon>Hyalomma</taxon>
    </lineage>
</organism>
<evidence type="ECO:0000313" key="2">
    <source>
        <dbReference type="Proteomes" id="UP000821845"/>
    </source>
</evidence>
<dbReference type="Proteomes" id="UP000821845">
    <property type="component" value="Chromosome 8"/>
</dbReference>
<dbReference type="EMBL" id="CM023488">
    <property type="protein sequence ID" value="KAH6924569.1"/>
    <property type="molecule type" value="Genomic_DNA"/>
</dbReference>
<comment type="caution">
    <text evidence="1">The sequence shown here is derived from an EMBL/GenBank/DDBJ whole genome shotgun (WGS) entry which is preliminary data.</text>
</comment>
<reference evidence="1" key="1">
    <citation type="submission" date="2020-05" db="EMBL/GenBank/DDBJ databases">
        <title>Large-scale comparative analyses of tick genomes elucidate their genetic diversity and vector capacities.</title>
        <authorList>
            <person name="Jia N."/>
            <person name="Wang J."/>
            <person name="Shi W."/>
            <person name="Du L."/>
            <person name="Sun Y."/>
            <person name="Zhan W."/>
            <person name="Jiang J."/>
            <person name="Wang Q."/>
            <person name="Zhang B."/>
            <person name="Ji P."/>
            <person name="Sakyi L.B."/>
            <person name="Cui X."/>
            <person name="Yuan T."/>
            <person name="Jiang B."/>
            <person name="Yang W."/>
            <person name="Lam T.T.-Y."/>
            <person name="Chang Q."/>
            <person name="Ding S."/>
            <person name="Wang X."/>
            <person name="Zhu J."/>
            <person name="Ruan X."/>
            <person name="Zhao L."/>
            <person name="Wei J."/>
            <person name="Que T."/>
            <person name="Du C."/>
            <person name="Cheng J."/>
            <person name="Dai P."/>
            <person name="Han X."/>
            <person name="Huang E."/>
            <person name="Gao Y."/>
            <person name="Liu J."/>
            <person name="Shao H."/>
            <person name="Ye R."/>
            <person name="Li L."/>
            <person name="Wei W."/>
            <person name="Wang X."/>
            <person name="Wang C."/>
            <person name="Yang T."/>
            <person name="Huo Q."/>
            <person name="Li W."/>
            <person name="Guo W."/>
            <person name="Chen H."/>
            <person name="Zhou L."/>
            <person name="Ni X."/>
            <person name="Tian J."/>
            <person name="Zhou Y."/>
            <person name="Sheng Y."/>
            <person name="Liu T."/>
            <person name="Pan Y."/>
            <person name="Xia L."/>
            <person name="Li J."/>
            <person name="Zhao F."/>
            <person name="Cao W."/>
        </authorList>
    </citation>
    <scope>NUCLEOTIDE SEQUENCE</scope>
    <source>
        <strain evidence="1">Hyas-2018</strain>
    </source>
</reference>
<proteinExistence type="predicted"/>
<name>A0ACB7RRT6_HYAAI</name>